<dbReference type="PANTHER" id="PTHR11086:SF18">
    <property type="entry name" value="DEOXYCYTIDYLATE DEAMINASE"/>
    <property type="match status" value="1"/>
</dbReference>
<evidence type="ECO:0000259" key="5">
    <source>
        <dbReference type="PROSITE" id="PS51747"/>
    </source>
</evidence>
<keyword evidence="2" id="KW-0479">Metal-binding</keyword>
<dbReference type="GO" id="GO:0008270">
    <property type="term" value="F:zinc ion binding"/>
    <property type="evidence" value="ECO:0007669"/>
    <property type="project" value="InterPro"/>
</dbReference>
<dbReference type="InterPro" id="IPR016193">
    <property type="entry name" value="Cytidine_deaminase-like"/>
</dbReference>
<dbReference type="PANTHER" id="PTHR11086">
    <property type="entry name" value="DEOXYCYTIDYLATE DEAMINASE-RELATED"/>
    <property type="match status" value="1"/>
</dbReference>
<dbReference type="AlphaFoldDB" id="A0A0M6Y9Y9"/>
<dbReference type="NCBIfam" id="NF041025">
    <property type="entry name" value="antiphage_deaminase"/>
    <property type="match status" value="1"/>
</dbReference>
<dbReference type="Gene3D" id="3.40.50.300">
    <property type="entry name" value="P-loop containing nucleotide triphosphate hydrolases"/>
    <property type="match status" value="1"/>
</dbReference>
<evidence type="ECO:0000313" key="6">
    <source>
        <dbReference type="EMBL" id="CTQ46534.1"/>
    </source>
</evidence>
<evidence type="ECO:0000256" key="1">
    <source>
        <dbReference type="ARBA" id="ARBA00006576"/>
    </source>
</evidence>
<keyword evidence="3" id="KW-0378">Hydrolase</keyword>
<keyword evidence="4" id="KW-0862">Zinc</keyword>
<organism evidence="6 7">
    <name type="scientific">Roseibium aggregatum</name>
    <dbReference type="NCBI Taxonomy" id="187304"/>
    <lineage>
        <taxon>Bacteria</taxon>
        <taxon>Pseudomonadati</taxon>
        <taxon>Pseudomonadota</taxon>
        <taxon>Alphaproteobacteria</taxon>
        <taxon>Hyphomicrobiales</taxon>
        <taxon>Stappiaceae</taxon>
        <taxon>Roseibium</taxon>
    </lineage>
</organism>
<accession>A0A0M6Y9Y9</accession>
<sequence length="512" mass="58510">MIKESHSSAETATEVSKNPELIFGLVGPIGVDLDFVMEKLCSELDLLNYKTHKIRLSDKMKAFDVDVKIDKESFLSYYDTQITFANKFREKCGSPAAMAGLTISEIRNIRAQFGDEETPLLGNAFIVRQFKRPEEIQILRKTYGRKFVLISVYLDEESRKKELIHKIQNFNFDKINEHQAQIDAVKLIQRDQNEETEKLGQRVSDIFHLGDVFVYGKNNEKSHKTIRRFLRAFFGHNGTSPTKSEYGMYTAAAASLRSIDLSRQVGAAIFSQDGDVISLGCNEVPKAFGGTYWDDDDADKFRDFEKNEDRNQSRKYEIINDLIKILISKDVIPETDQFNHSNLLEKITNSNILKGAQIMDIIEFGRIIHAEMCAITDAARLGKPIKDSFLFCTTFPCHMCAKHIVSSGIKKVFFLEPYPKSYAKELHNDSITFSEEEADKKVLFQPFIGISPRRYRDIFEKNKRKDEIGKAKEWKEGSPFPCIEDRSSSYISNENSAMAATLITYFGNPKSD</sequence>
<name>A0A0M6Y9Y9_9HYPH</name>
<dbReference type="InterPro" id="IPR002125">
    <property type="entry name" value="CMP_dCMP_dom"/>
</dbReference>
<dbReference type="EMBL" id="CXST01000003">
    <property type="protein sequence ID" value="CTQ46534.1"/>
    <property type="molecule type" value="Genomic_DNA"/>
</dbReference>
<dbReference type="PROSITE" id="PS00903">
    <property type="entry name" value="CYT_DCMP_DEAMINASES_1"/>
    <property type="match status" value="1"/>
</dbReference>
<proteinExistence type="inferred from homology"/>
<reference evidence="7" key="1">
    <citation type="submission" date="2015-07" db="EMBL/GenBank/DDBJ databases">
        <authorList>
            <person name="Rodrigo-Torres Lidia"/>
            <person name="Arahal R.David."/>
        </authorList>
    </citation>
    <scope>NUCLEOTIDE SEQUENCE [LARGE SCALE GENOMIC DNA]</scope>
    <source>
        <strain evidence="7">CECT 4801</strain>
    </source>
</reference>
<evidence type="ECO:0000313" key="7">
    <source>
        <dbReference type="Proteomes" id="UP000048926"/>
    </source>
</evidence>
<dbReference type="OrthoDB" id="9788517at2"/>
<comment type="similarity">
    <text evidence="1">Belongs to the cytidine and deoxycytidylate deaminase family.</text>
</comment>
<protein>
    <submittedName>
        <fullName evidence="6">Deoxycytidylate deaminase</fullName>
    </submittedName>
</protein>
<evidence type="ECO:0000256" key="2">
    <source>
        <dbReference type="ARBA" id="ARBA00022723"/>
    </source>
</evidence>
<dbReference type="PROSITE" id="PS51747">
    <property type="entry name" value="CYT_DCMP_DEAMINASES_2"/>
    <property type="match status" value="1"/>
</dbReference>
<dbReference type="GO" id="GO:0005737">
    <property type="term" value="C:cytoplasm"/>
    <property type="evidence" value="ECO:0007669"/>
    <property type="project" value="TreeGrafter"/>
</dbReference>
<dbReference type="SUPFAM" id="SSF53927">
    <property type="entry name" value="Cytidine deaminase-like"/>
    <property type="match status" value="1"/>
</dbReference>
<evidence type="ECO:0000256" key="3">
    <source>
        <dbReference type="ARBA" id="ARBA00022801"/>
    </source>
</evidence>
<dbReference type="InterPro" id="IPR016192">
    <property type="entry name" value="APOBEC/CMP_deaminase_Zn-bd"/>
</dbReference>
<gene>
    <name evidence="6" type="ORF">LAL4801_04993</name>
</gene>
<dbReference type="InterPro" id="IPR015517">
    <property type="entry name" value="dCMP_deaminase-rel"/>
</dbReference>
<dbReference type="GO" id="GO:0004132">
    <property type="term" value="F:dCMP deaminase activity"/>
    <property type="evidence" value="ECO:0007669"/>
    <property type="project" value="TreeGrafter"/>
</dbReference>
<dbReference type="Proteomes" id="UP000048926">
    <property type="component" value="Unassembled WGS sequence"/>
</dbReference>
<dbReference type="InterPro" id="IPR027417">
    <property type="entry name" value="P-loop_NTPase"/>
</dbReference>
<evidence type="ECO:0000256" key="4">
    <source>
        <dbReference type="ARBA" id="ARBA00022833"/>
    </source>
</evidence>
<feature type="domain" description="CMP/dCMP-type deaminase" evidence="5">
    <location>
        <begin position="242"/>
        <end position="425"/>
    </location>
</feature>
<dbReference type="Gene3D" id="3.40.140.10">
    <property type="entry name" value="Cytidine Deaminase, domain 2"/>
    <property type="match status" value="1"/>
</dbReference>
<dbReference type="Pfam" id="PF00383">
    <property type="entry name" value="dCMP_cyt_deam_1"/>
    <property type="match status" value="1"/>
</dbReference>
<dbReference type="RefSeq" id="WP_055660339.1">
    <property type="nucleotide sequence ID" value="NZ_CXST01000003.1"/>
</dbReference>
<keyword evidence="7" id="KW-1185">Reference proteome</keyword>